<feature type="transmembrane region" description="Helical" evidence="1">
    <location>
        <begin position="148"/>
        <end position="172"/>
    </location>
</feature>
<gene>
    <name evidence="2" type="ORF">HPB48_016988</name>
</gene>
<proteinExistence type="predicted"/>
<evidence type="ECO:0000313" key="3">
    <source>
        <dbReference type="Proteomes" id="UP000821853"/>
    </source>
</evidence>
<dbReference type="Proteomes" id="UP000821853">
    <property type="component" value="Chromosome 2"/>
</dbReference>
<evidence type="ECO:0000256" key="1">
    <source>
        <dbReference type="SAM" id="Phobius"/>
    </source>
</evidence>
<reference evidence="2 3" key="1">
    <citation type="journal article" date="2020" name="Cell">
        <title>Large-Scale Comparative Analyses of Tick Genomes Elucidate Their Genetic Diversity and Vector Capacities.</title>
        <authorList>
            <consortium name="Tick Genome and Microbiome Consortium (TIGMIC)"/>
            <person name="Jia N."/>
            <person name="Wang J."/>
            <person name="Shi W."/>
            <person name="Du L."/>
            <person name="Sun Y."/>
            <person name="Zhan W."/>
            <person name="Jiang J.F."/>
            <person name="Wang Q."/>
            <person name="Zhang B."/>
            <person name="Ji P."/>
            <person name="Bell-Sakyi L."/>
            <person name="Cui X.M."/>
            <person name="Yuan T.T."/>
            <person name="Jiang B.G."/>
            <person name="Yang W.F."/>
            <person name="Lam T.T."/>
            <person name="Chang Q.C."/>
            <person name="Ding S.J."/>
            <person name="Wang X.J."/>
            <person name="Zhu J.G."/>
            <person name="Ruan X.D."/>
            <person name="Zhao L."/>
            <person name="Wei J.T."/>
            <person name="Ye R.Z."/>
            <person name="Que T.C."/>
            <person name="Du C.H."/>
            <person name="Zhou Y.H."/>
            <person name="Cheng J.X."/>
            <person name="Dai P.F."/>
            <person name="Guo W.B."/>
            <person name="Han X.H."/>
            <person name="Huang E.J."/>
            <person name="Li L.F."/>
            <person name="Wei W."/>
            <person name="Gao Y.C."/>
            <person name="Liu J.Z."/>
            <person name="Shao H.Z."/>
            <person name="Wang X."/>
            <person name="Wang C.C."/>
            <person name="Yang T.C."/>
            <person name="Huo Q.B."/>
            <person name="Li W."/>
            <person name="Chen H.Y."/>
            <person name="Chen S.E."/>
            <person name="Zhou L.G."/>
            <person name="Ni X.B."/>
            <person name="Tian J.H."/>
            <person name="Sheng Y."/>
            <person name="Liu T."/>
            <person name="Pan Y.S."/>
            <person name="Xia L.Y."/>
            <person name="Li J."/>
            <person name="Zhao F."/>
            <person name="Cao W.C."/>
        </authorList>
    </citation>
    <scope>NUCLEOTIDE SEQUENCE [LARGE SCALE GENOMIC DNA]</scope>
    <source>
        <strain evidence="2">HaeL-2018</strain>
    </source>
</reference>
<keyword evidence="1" id="KW-1133">Transmembrane helix</keyword>
<keyword evidence="3" id="KW-1185">Reference proteome</keyword>
<comment type="caution">
    <text evidence="2">The sequence shown here is derived from an EMBL/GenBank/DDBJ whole genome shotgun (WGS) entry which is preliminary data.</text>
</comment>
<sequence length="727" mass="81549">MGITSSKTPVLEEGELALYWDPRYKSYFYAGIMTPPTGQLYDLRGRPVTIPTDTHTWSVVRLASSGPHDTAPPPGPPILLRPNETGQRWRRNQGRQISWDFFLRVREAPSEFPSVKHDRTTLDVLDIEAPPEHQHREDKRERSLPTSLCYCLCPLVLLIMVIVAIVIAFSLMTAPSGGSTTSSYTGDSDSEIFTEVIYSGLVPASHPRLRRRGTAEPTMHHRGDRLIHTFSQHTFSVTTDFPVLASSVQIFDAAVPEARDTRSPGNLKTRRNVCVRVGWKSPFGCHEGNTPVNERYQKCDALIHCCYYLPIDLSLEDRITARGDWRADDLSMAEKREPRTSILLGVYVGDDAAFERLLFNRSGERTKFLSSISQIAPTGRFSGVRLWVPLQGRPISGFDDHLVGLARDAAAKLREINCSFGFFLPRGLLSKWRGVTTTVLSKALDSPYSLLVYPAFPVLENTTGSTSGTWPTSEEVLTDASVETEANRNRSSVCFLPPPPVAVYARLPEICDPSKTQLVSRSIYLSLPMLADVCRRLALDDSWMTSAREYDTFACKDSRALLYQTRRQARKFREELFRAAPSSTCLGSFVDLECLPGACSKIYSRDCVKGLTTGSGPTDWPHFERVRELIGAPPSNDPTLVQESECTVDELASSPTFIQVAPPPRYKIRRYHLFTAERPRAKRLAIDLSSADEESFYKLMATRFSTEITGRMTVSSRWRRGRHDSTM</sequence>
<evidence type="ECO:0000313" key="2">
    <source>
        <dbReference type="EMBL" id="KAH9368170.1"/>
    </source>
</evidence>
<keyword evidence="1" id="KW-0472">Membrane</keyword>
<dbReference type="EMBL" id="JABSTR010000004">
    <property type="protein sequence ID" value="KAH9368170.1"/>
    <property type="molecule type" value="Genomic_DNA"/>
</dbReference>
<accession>A0A9J6FY44</accession>
<name>A0A9J6FY44_HAELO</name>
<dbReference type="VEuPathDB" id="VectorBase:HLOH_057820"/>
<organism evidence="2 3">
    <name type="scientific">Haemaphysalis longicornis</name>
    <name type="common">Bush tick</name>
    <dbReference type="NCBI Taxonomy" id="44386"/>
    <lineage>
        <taxon>Eukaryota</taxon>
        <taxon>Metazoa</taxon>
        <taxon>Ecdysozoa</taxon>
        <taxon>Arthropoda</taxon>
        <taxon>Chelicerata</taxon>
        <taxon>Arachnida</taxon>
        <taxon>Acari</taxon>
        <taxon>Parasitiformes</taxon>
        <taxon>Ixodida</taxon>
        <taxon>Ixodoidea</taxon>
        <taxon>Ixodidae</taxon>
        <taxon>Haemaphysalinae</taxon>
        <taxon>Haemaphysalis</taxon>
    </lineage>
</organism>
<keyword evidence="1" id="KW-0812">Transmembrane</keyword>
<dbReference type="AlphaFoldDB" id="A0A9J6FY44"/>
<protein>
    <submittedName>
        <fullName evidence="2">Uncharacterized protein</fullName>
    </submittedName>
</protein>